<accession>A0AA40SNE9</accession>
<sequence length="334" mass="35681">MTSLRRTVPALALSASLIAMAGCATTVPGAGDTSDVDAAAPATRVVSTEQGEVTIPADPERIIVLNSNLAGYLFSLDVPVLATLPEEVGEVDPEYPEFWADEATEAGTVILPWSEDGFDFEALLELDPDLIIAGGQGFSAFQAVESYDRLTEVAPTVMVSSSLLTWQEQLDFIADDILDDAAGGAELLAAYDDRVAEVAASITVPELPIAYLITTVDTPYSIPENAALPQALAELGFEPATVIADNPGFETYGTGDSFELSTEQLSTVFTAPSMFVFPFFEGQGPTADDLKSDPLYSSLPAFQNDQVYELPAWVYRADYLKSMAMLDEIEAQFG</sequence>
<comment type="subcellular location">
    <subcellularLocation>
        <location evidence="1">Cell envelope</location>
    </subcellularLocation>
</comment>
<evidence type="ECO:0000256" key="1">
    <source>
        <dbReference type="ARBA" id="ARBA00004196"/>
    </source>
</evidence>
<organism evidence="7 8">
    <name type="scientific">Microbacterium invictum</name>
    <dbReference type="NCBI Taxonomy" id="515415"/>
    <lineage>
        <taxon>Bacteria</taxon>
        <taxon>Bacillati</taxon>
        <taxon>Actinomycetota</taxon>
        <taxon>Actinomycetes</taxon>
        <taxon>Micrococcales</taxon>
        <taxon>Microbacteriaceae</taxon>
        <taxon>Microbacterium</taxon>
    </lineage>
</organism>
<evidence type="ECO:0000256" key="2">
    <source>
        <dbReference type="ARBA" id="ARBA00008814"/>
    </source>
</evidence>
<dbReference type="PANTHER" id="PTHR30532">
    <property type="entry name" value="IRON III DICITRATE-BINDING PERIPLASMIC PROTEIN"/>
    <property type="match status" value="1"/>
</dbReference>
<dbReference type="PROSITE" id="PS50983">
    <property type="entry name" value="FE_B12_PBP"/>
    <property type="match status" value="1"/>
</dbReference>
<dbReference type="Proteomes" id="UP000549113">
    <property type="component" value="Unassembled WGS sequence"/>
</dbReference>
<comment type="similarity">
    <text evidence="2">Belongs to the bacterial solute-binding protein 8 family.</text>
</comment>
<evidence type="ECO:0000259" key="6">
    <source>
        <dbReference type="PROSITE" id="PS50983"/>
    </source>
</evidence>
<dbReference type="SUPFAM" id="SSF53807">
    <property type="entry name" value="Helical backbone' metal receptor"/>
    <property type="match status" value="1"/>
</dbReference>
<evidence type="ECO:0000256" key="4">
    <source>
        <dbReference type="ARBA" id="ARBA00022729"/>
    </source>
</evidence>
<dbReference type="InterPro" id="IPR051313">
    <property type="entry name" value="Bact_iron-sidero_bind"/>
</dbReference>
<keyword evidence="8" id="KW-1185">Reference proteome</keyword>
<dbReference type="InterPro" id="IPR002491">
    <property type="entry name" value="ABC_transptr_periplasmic_BD"/>
</dbReference>
<gene>
    <name evidence="7" type="ORF">BKA10_001230</name>
</gene>
<keyword evidence="4 5" id="KW-0732">Signal</keyword>
<dbReference type="GO" id="GO:1901678">
    <property type="term" value="P:iron coordination entity transport"/>
    <property type="evidence" value="ECO:0007669"/>
    <property type="project" value="UniProtKB-ARBA"/>
</dbReference>
<reference evidence="7 8" key="1">
    <citation type="submission" date="2020-08" db="EMBL/GenBank/DDBJ databases">
        <title>Sequencing the genomes of 1000 actinobacteria strains.</title>
        <authorList>
            <person name="Klenk H.-P."/>
        </authorList>
    </citation>
    <scope>NUCLEOTIDE SEQUENCE [LARGE SCALE GENOMIC DNA]</scope>
    <source>
        <strain evidence="7 8">DSM 19600</strain>
    </source>
</reference>
<feature type="chain" id="PRO_5041356110" evidence="5">
    <location>
        <begin position="22"/>
        <end position="334"/>
    </location>
</feature>
<dbReference type="Pfam" id="PF01497">
    <property type="entry name" value="Peripla_BP_2"/>
    <property type="match status" value="1"/>
</dbReference>
<dbReference type="GO" id="GO:0030288">
    <property type="term" value="C:outer membrane-bounded periplasmic space"/>
    <property type="evidence" value="ECO:0007669"/>
    <property type="project" value="TreeGrafter"/>
</dbReference>
<dbReference type="PANTHER" id="PTHR30532:SF24">
    <property type="entry name" value="FERRIC ENTEROBACTIN-BINDING PERIPLASMIC PROTEIN FEPB"/>
    <property type="match status" value="1"/>
</dbReference>
<feature type="domain" description="Fe/B12 periplasmic-binding" evidence="6">
    <location>
        <begin position="61"/>
        <end position="334"/>
    </location>
</feature>
<dbReference type="RefSeq" id="WP_183499104.1">
    <property type="nucleotide sequence ID" value="NZ_BAABCO010000001.1"/>
</dbReference>
<proteinExistence type="inferred from homology"/>
<name>A0AA40SNE9_9MICO</name>
<dbReference type="EMBL" id="JACIFH010000001">
    <property type="protein sequence ID" value="MBB4139436.1"/>
    <property type="molecule type" value="Genomic_DNA"/>
</dbReference>
<evidence type="ECO:0000313" key="8">
    <source>
        <dbReference type="Proteomes" id="UP000549113"/>
    </source>
</evidence>
<dbReference type="Gene3D" id="3.40.50.1980">
    <property type="entry name" value="Nitrogenase molybdenum iron protein domain"/>
    <property type="match status" value="2"/>
</dbReference>
<protein>
    <submittedName>
        <fullName evidence="7">Iron complex transport system substrate-binding protein</fullName>
    </submittedName>
</protein>
<comment type="caution">
    <text evidence="7">The sequence shown here is derived from an EMBL/GenBank/DDBJ whole genome shotgun (WGS) entry which is preliminary data.</text>
</comment>
<dbReference type="AlphaFoldDB" id="A0AA40SNE9"/>
<dbReference type="PROSITE" id="PS51257">
    <property type="entry name" value="PROKAR_LIPOPROTEIN"/>
    <property type="match status" value="1"/>
</dbReference>
<evidence type="ECO:0000256" key="3">
    <source>
        <dbReference type="ARBA" id="ARBA00022448"/>
    </source>
</evidence>
<evidence type="ECO:0000256" key="5">
    <source>
        <dbReference type="SAM" id="SignalP"/>
    </source>
</evidence>
<feature type="signal peptide" evidence="5">
    <location>
        <begin position="1"/>
        <end position="21"/>
    </location>
</feature>
<keyword evidence="3" id="KW-0813">Transport</keyword>
<evidence type="ECO:0000313" key="7">
    <source>
        <dbReference type="EMBL" id="MBB4139436.1"/>
    </source>
</evidence>